<evidence type="ECO:0000256" key="8">
    <source>
        <dbReference type="ARBA" id="ARBA00023134"/>
    </source>
</evidence>
<dbReference type="PANTHER" id="PTHR11561:SF0">
    <property type="entry name" value="PHOSPHOENOLPYRUVATE CARBOXYKINASE [GTP]-RELATED"/>
    <property type="match status" value="1"/>
</dbReference>
<dbReference type="InterPro" id="IPR018091">
    <property type="entry name" value="PEP_carboxykin_GTP_CS"/>
</dbReference>
<dbReference type="InterPro" id="IPR035077">
    <property type="entry name" value="PEP_carboxykinase_GTP_C"/>
</dbReference>
<evidence type="ECO:0000256" key="4">
    <source>
        <dbReference type="ARBA" id="ARBA00012306"/>
    </source>
</evidence>
<dbReference type="FunFam" id="3.40.449.10:FF:000003">
    <property type="entry name" value="Phosphoenolpyruvate carboxykinase, cytosolic [GTP]"/>
    <property type="match status" value="1"/>
</dbReference>
<dbReference type="GO" id="GO:0005525">
    <property type="term" value="F:GTP binding"/>
    <property type="evidence" value="ECO:0007669"/>
    <property type="project" value="UniProtKB-KW"/>
</dbReference>
<dbReference type="GO" id="GO:0030145">
    <property type="term" value="F:manganese ion binding"/>
    <property type="evidence" value="ECO:0007669"/>
    <property type="project" value="TreeGrafter"/>
</dbReference>
<dbReference type="GO" id="GO:0006107">
    <property type="term" value="P:oxaloacetate metabolic process"/>
    <property type="evidence" value="ECO:0007669"/>
    <property type="project" value="TreeGrafter"/>
</dbReference>
<comment type="cofactor">
    <cofactor evidence="1">
        <name>Mn(2+)</name>
        <dbReference type="ChEBI" id="CHEBI:29035"/>
    </cofactor>
</comment>
<name>A0AA89BKV2_PINIB</name>
<dbReference type="SUPFAM" id="SSF68923">
    <property type="entry name" value="PEP carboxykinase N-terminal domain"/>
    <property type="match status" value="1"/>
</dbReference>
<sequence>MAKIINGNMIGCMTGRTMYVIPFSMGPIGGPLSKIGVQLTDSNYVLLCMRIMTRVSHDIWEKIGEQDFVRCVHSMGCPRPVQRKVVNHWPCNPEKLFISHFPKLREIVSYGSGYGGNSLLGKKCFALRIANVIARDEGWLAEHMLIMGLTNEKTGEEKFVAAAFPSACGKTNLAMITPTIPGYKVRCVGKVKT</sequence>
<comment type="similarity">
    <text evidence="2">Belongs to the phosphoenolpyruvate carboxykinase [GTP] family.</text>
</comment>
<dbReference type="EMBL" id="VSWD01000012">
    <property type="protein sequence ID" value="KAK3086323.1"/>
    <property type="molecule type" value="Genomic_DNA"/>
</dbReference>
<dbReference type="EC" id="4.1.1.32" evidence="4"/>
<keyword evidence="14" id="KW-1185">Reference proteome</keyword>
<evidence type="ECO:0000259" key="11">
    <source>
        <dbReference type="Pfam" id="PF00821"/>
    </source>
</evidence>
<keyword evidence="9" id="KW-0464">Manganese</keyword>
<reference evidence="13" key="1">
    <citation type="submission" date="2019-08" db="EMBL/GenBank/DDBJ databases">
        <title>The improved chromosome-level genome for the pearl oyster Pinctada fucata martensii using PacBio sequencing and Hi-C.</title>
        <authorList>
            <person name="Zheng Z."/>
        </authorList>
    </citation>
    <scope>NUCLEOTIDE SEQUENCE</scope>
    <source>
        <strain evidence="13">ZZ-2019</strain>
        <tissue evidence="13">Adductor muscle</tissue>
    </source>
</reference>
<dbReference type="InterPro" id="IPR035078">
    <property type="entry name" value="PEP_carboxykinase_GTP_N"/>
</dbReference>
<evidence type="ECO:0000256" key="9">
    <source>
        <dbReference type="ARBA" id="ARBA00023211"/>
    </source>
</evidence>
<dbReference type="GO" id="GO:0019543">
    <property type="term" value="P:propionate catabolic process"/>
    <property type="evidence" value="ECO:0007669"/>
    <property type="project" value="TreeGrafter"/>
</dbReference>
<dbReference type="AlphaFoldDB" id="A0AA89BKV2"/>
<feature type="domain" description="Phosphoenolpyruvate carboxykinase GTP-utilising N-terminal" evidence="12">
    <location>
        <begin position="1"/>
        <end position="135"/>
    </location>
</feature>
<keyword evidence="6" id="KW-0547">Nucleotide-binding</keyword>
<organism evidence="13 14">
    <name type="scientific">Pinctada imbricata</name>
    <name type="common">Atlantic pearl-oyster</name>
    <name type="synonym">Pinctada martensii</name>
    <dbReference type="NCBI Taxonomy" id="66713"/>
    <lineage>
        <taxon>Eukaryota</taxon>
        <taxon>Metazoa</taxon>
        <taxon>Spiralia</taxon>
        <taxon>Lophotrochozoa</taxon>
        <taxon>Mollusca</taxon>
        <taxon>Bivalvia</taxon>
        <taxon>Autobranchia</taxon>
        <taxon>Pteriomorphia</taxon>
        <taxon>Pterioida</taxon>
        <taxon>Pterioidea</taxon>
        <taxon>Pteriidae</taxon>
        <taxon>Pinctada</taxon>
    </lineage>
</organism>
<evidence type="ECO:0000256" key="2">
    <source>
        <dbReference type="ARBA" id="ARBA00005796"/>
    </source>
</evidence>
<dbReference type="InterPro" id="IPR008209">
    <property type="entry name" value="PEP_carboxykinase_GTP"/>
</dbReference>
<dbReference type="GO" id="GO:0033993">
    <property type="term" value="P:response to lipid"/>
    <property type="evidence" value="ECO:0007669"/>
    <property type="project" value="TreeGrafter"/>
</dbReference>
<dbReference type="GO" id="GO:0005829">
    <property type="term" value="C:cytosol"/>
    <property type="evidence" value="ECO:0007669"/>
    <property type="project" value="TreeGrafter"/>
</dbReference>
<comment type="caution">
    <text evidence="13">The sequence shown here is derived from an EMBL/GenBank/DDBJ whole genome shotgun (WGS) entry which is preliminary data.</text>
</comment>
<dbReference type="PROSITE" id="PS00505">
    <property type="entry name" value="PEPCK_GTP"/>
    <property type="match status" value="1"/>
</dbReference>
<dbReference type="Pfam" id="PF17297">
    <property type="entry name" value="PEPCK_N"/>
    <property type="match status" value="1"/>
</dbReference>
<dbReference type="Gene3D" id="3.40.449.10">
    <property type="entry name" value="Phosphoenolpyruvate Carboxykinase, domain 1"/>
    <property type="match status" value="1"/>
</dbReference>
<dbReference type="Proteomes" id="UP001186944">
    <property type="component" value="Unassembled WGS sequence"/>
</dbReference>
<evidence type="ECO:0000313" key="14">
    <source>
        <dbReference type="Proteomes" id="UP001186944"/>
    </source>
</evidence>
<accession>A0AA89BKV2</accession>
<evidence type="ECO:0000256" key="5">
    <source>
        <dbReference type="ARBA" id="ARBA00022723"/>
    </source>
</evidence>
<evidence type="ECO:0000256" key="10">
    <source>
        <dbReference type="ARBA" id="ARBA00023239"/>
    </source>
</evidence>
<dbReference type="GO" id="GO:0006094">
    <property type="term" value="P:gluconeogenesis"/>
    <property type="evidence" value="ECO:0007669"/>
    <property type="project" value="InterPro"/>
</dbReference>
<evidence type="ECO:0000256" key="3">
    <source>
        <dbReference type="ARBA" id="ARBA00011245"/>
    </source>
</evidence>
<evidence type="ECO:0000313" key="13">
    <source>
        <dbReference type="EMBL" id="KAK3086323.1"/>
    </source>
</evidence>
<keyword evidence="10" id="KW-0456">Lyase</keyword>
<dbReference type="GO" id="GO:0071333">
    <property type="term" value="P:cellular response to glucose stimulus"/>
    <property type="evidence" value="ECO:0007669"/>
    <property type="project" value="TreeGrafter"/>
</dbReference>
<evidence type="ECO:0000256" key="1">
    <source>
        <dbReference type="ARBA" id="ARBA00001936"/>
    </source>
</evidence>
<proteinExistence type="inferred from homology"/>
<feature type="domain" description="Phosphoenolpyruvate carboxykinase C-terminal P-loop" evidence="11">
    <location>
        <begin position="139"/>
        <end position="189"/>
    </location>
</feature>
<keyword evidence="7" id="KW-0210">Decarboxylase</keyword>
<dbReference type="Pfam" id="PF00821">
    <property type="entry name" value="PEPCK_GTP"/>
    <property type="match status" value="1"/>
</dbReference>
<evidence type="ECO:0000259" key="12">
    <source>
        <dbReference type="Pfam" id="PF17297"/>
    </source>
</evidence>
<dbReference type="InterPro" id="IPR013035">
    <property type="entry name" value="PEP_carboxykinase_C"/>
</dbReference>
<gene>
    <name evidence="13" type="ORF">FSP39_016825</name>
</gene>
<keyword evidence="8" id="KW-0342">GTP-binding</keyword>
<evidence type="ECO:0000256" key="7">
    <source>
        <dbReference type="ARBA" id="ARBA00022793"/>
    </source>
</evidence>
<dbReference type="GO" id="GO:0042594">
    <property type="term" value="P:response to starvation"/>
    <property type="evidence" value="ECO:0007669"/>
    <property type="project" value="TreeGrafter"/>
</dbReference>
<dbReference type="PANTHER" id="PTHR11561">
    <property type="entry name" value="PHOSPHOENOLPYRUVATE CARBOXYKINASE"/>
    <property type="match status" value="1"/>
</dbReference>
<keyword evidence="5" id="KW-0479">Metal-binding</keyword>
<evidence type="ECO:0000256" key="6">
    <source>
        <dbReference type="ARBA" id="ARBA00022741"/>
    </source>
</evidence>
<dbReference type="GO" id="GO:0004613">
    <property type="term" value="F:phosphoenolpyruvate carboxykinase (GTP) activity"/>
    <property type="evidence" value="ECO:0007669"/>
    <property type="project" value="UniProtKB-EC"/>
</dbReference>
<comment type="subunit">
    <text evidence="3">Monomer.</text>
</comment>
<dbReference type="Gene3D" id="3.90.228.20">
    <property type="match status" value="1"/>
</dbReference>
<dbReference type="GO" id="GO:0046327">
    <property type="term" value="P:glycerol biosynthetic process from pyruvate"/>
    <property type="evidence" value="ECO:0007669"/>
    <property type="project" value="TreeGrafter"/>
</dbReference>
<dbReference type="InterPro" id="IPR008210">
    <property type="entry name" value="PEP_carboxykinase_N"/>
</dbReference>
<protein>
    <recommendedName>
        <fullName evidence="4">phosphoenolpyruvate carboxykinase (GTP)</fullName>
        <ecNumber evidence="4">4.1.1.32</ecNumber>
    </recommendedName>
</protein>
<dbReference type="SUPFAM" id="SSF53795">
    <property type="entry name" value="PEP carboxykinase-like"/>
    <property type="match status" value="1"/>
</dbReference>